<organism evidence="1 2">
    <name type="scientific">Yaniella flava</name>
    <dbReference type="NCBI Taxonomy" id="287930"/>
    <lineage>
        <taxon>Bacteria</taxon>
        <taxon>Bacillati</taxon>
        <taxon>Actinomycetota</taxon>
        <taxon>Actinomycetes</taxon>
        <taxon>Micrococcales</taxon>
        <taxon>Micrococcaceae</taxon>
        <taxon>Yaniella</taxon>
    </lineage>
</organism>
<evidence type="ECO:0000313" key="2">
    <source>
        <dbReference type="Proteomes" id="UP001501461"/>
    </source>
</evidence>
<keyword evidence="2" id="KW-1185">Reference proteome</keyword>
<protein>
    <recommendedName>
        <fullName evidence="3">Arylsulfotransferase (ASST)</fullName>
    </recommendedName>
</protein>
<dbReference type="InterPro" id="IPR039535">
    <property type="entry name" value="ASST-like"/>
</dbReference>
<name>A0ABN2UCD2_9MICC</name>
<dbReference type="EMBL" id="BAAAMN010000020">
    <property type="protein sequence ID" value="GAA2034096.1"/>
    <property type="molecule type" value="Genomic_DNA"/>
</dbReference>
<evidence type="ECO:0000313" key="1">
    <source>
        <dbReference type="EMBL" id="GAA2034096.1"/>
    </source>
</evidence>
<dbReference type="Proteomes" id="UP001501461">
    <property type="component" value="Unassembled WGS sequence"/>
</dbReference>
<sequence length="475" mass="52368">MPPEIDMTRGEAWDDEFAESDEYIFVTPNFDTDTPTSAAMILDPTGEVVWMDPSGQHDGDDGHFDLRPQQYQDETVLTYFKGPASGGCGYGDIYLMDEDYQVFNTVTTGGSLPPHETDFHDMTITDDGTMLLLAYVGTQIDLRDIGGPEDGWVENAMVQEVDMETGEVLLEWSALDHVPVTDAMLDFEEEHQEQLDDEDDDEAELGTRDNPFDYFHINSATVDDEDAILLSARHTHAVYQIDRESGDLNWTLGGKSSDFDMDDDAVFKWQHSAARDADGTLTLLDNHANNSDEDKSSRGLRLDVDEDAMTASVVTEYTPPQDRPAGSMANTQPLDNGNMMIGWGQQSYFSEYTNEGELIYDVCHGDGCHESPIGGGGGSYRAYKGPWEGQPNTEPDVVVQQADNGQQRAYVSWNGATEVDRWRLLAGSDEDDVTQETSVNKASFETSIPVLDDSEYVAVEALDAGGAVLATTTVQ</sequence>
<dbReference type="Pfam" id="PF14269">
    <property type="entry name" value="Arylsulfotran_2"/>
    <property type="match status" value="1"/>
</dbReference>
<dbReference type="SUPFAM" id="SSF50998">
    <property type="entry name" value="Quinoprotein alcohol dehydrogenase-like"/>
    <property type="match status" value="1"/>
</dbReference>
<dbReference type="PANTHER" id="PTHR35340">
    <property type="entry name" value="PQQ ENZYME REPEAT PROTEIN-RELATED"/>
    <property type="match status" value="1"/>
</dbReference>
<dbReference type="PANTHER" id="PTHR35340:SF6">
    <property type="entry name" value="ASST-DOMAIN-CONTAINING PROTEIN"/>
    <property type="match status" value="1"/>
</dbReference>
<accession>A0ABN2UCD2</accession>
<dbReference type="InterPro" id="IPR011047">
    <property type="entry name" value="Quinoprotein_ADH-like_sf"/>
</dbReference>
<dbReference type="InterPro" id="IPR053143">
    <property type="entry name" value="Arylsulfate_ST"/>
</dbReference>
<evidence type="ECO:0008006" key="3">
    <source>
        <dbReference type="Google" id="ProtNLM"/>
    </source>
</evidence>
<proteinExistence type="predicted"/>
<gene>
    <name evidence="1" type="ORF">GCM10009720_13360</name>
</gene>
<comment type="caution">
    <text evidence="1">The sequence shown here is derived from an EMBL/GenBank/DDBJ whole genome shotgun (WGS) entry which is preliminary data.</text>
</comment>
<reference evidence="1 2" key="1">
    <citation type="journal article" date="2019" name="Int. J. Syst. Evol. Microbiol.">
        <title>The Global Catalogue of Microorganisms (GCM) 10K type strain sequencing project: providing services to taxonomists for standard genome sequencing and annotation.</title>
        <authorList>
            <consortium name="The Broad Institute Genomics Platform"/>
            <consortium name="The Broad Institute Genome Sequencing Center for Infectious Disease"/>
            <person name="Wu L."/>
            <person name="Ma J."/>
        </authorList>
    </citation>
    <scope>NUCLEOTIDE SEQUENCE [LARGE SCALE GENOMIC DNA]</scope>
    <source>
        <strain evidence="1 2">JCM 13595</strain>
    </source>
</reference>